<protein>
    <submittedName>
        <fullName evidence="1">Uncharacterized protein</fullName>
    </submittedName>
</protein>
<accession>A0A2P2IYM1</accession>
<proteinExistence type="predicted"/>
<dbReference type="AlphaFoldDB" id="A0A2P2IYM1"/>
<sequence>MHSVRRQESSFQGNTKGTLIICFAHRYDARVEPHLHFFNSHPI</sequence>
<evidence type="ECO:0000313" key="1">
    <source>
        <dbReference type="EMBL" id="MBW86305.1"/>
    </source>
</evidence>
<dbReference type="EMBL" id="GGEC01005822">
    <property type="protein sequence ID" value="MBW86305.1"/>
    <property type="molecule type" value="Transcribed_RNA"/>
</dbReference>
<organism evidence="1">
    <name type="scientific">Rhizophora mucronata</name>
    <name type="common">Asiatic mangrove</name>
    <dbReference type="NCBI Taxonomy" id="61149"/>
    <lineage>
        <taxon>Eukaryota</taxon>
        <taxon>Viridiplantae</taxon>
        <taxon>Streptophyta</taxon>
        <taxon>Embryophyta</taxon>
        <taxon>Tracheophyta</taxon>
        <taxon>Spermatophyta</taxon>
        <taxon>Magnoliopsida</taxon>
        <taxon>eudicotyledons</taxon>
        <taxon>Gunneridae</taxon>
        <taxon>Pentapetalae</taxon>
        <taxon>rosids</taxon>
        <taxon>fabids</taxon>
        <taxon>Malpighiales</taxon>
        <taxon>Rhizophoraceae</taxon>
        <taxon>Rhizophora</taxon>
    </lineage>
</organism>
<name>A0A2P2IYM1_RHIMU</name>
<reference evidence="1" key="1">
    <citation type="submission" date="2018-02" db="EMBL/GenBank/DDBJ databases">
        <title>Rhizophora mucronata_Transcriptome.</title>
        <authorList>
            <person name="Meera S.P."/>
            <person name="Sreeshan A."/>
            <person name="Augustine A."/>
        </authorList>
    </citation>
    <scope>NUCLEOTIDE SEQUENCE</scope>
    <source>
        <tissue evidence="1">Leaf</tissue>
    </source>
</reference>